<evidence type="ECO:0000313" key="2">
    <source>
        <dbReference type="Proteomes" id="UP001152795"/>
    </source>
</evidence>
<sequence>MASLPGEWETTDSDRNEITTGIIHQCVREEIDFQRCGRQGTSNILHRTRDLIANATTSVSCEFESRRSSLLSSSAFNFK</sequence>
<reference evidence="1" key="1">
    <citation type="submission" date="2020-04" db="EMBL/GenBank/DDBJ databases">
        <authorList>
            <person name="Alioto T."/>
            <person name="Alioto T."/>
            <person name="Gomez Garrido J."/>
        </authorList>
    </citation>
    <scope>NUCLEOTIDE SEQUENCE</scope>
    <source>
        <strain evidence="1">A484AB</strain>
    </source>
</reference>
<keyword evidence="2" id="KW-1185">Reference proteome</keyword>
<comment type="caution">
    <text evidence="1">The sequence shown here is derived from an EMBL/GenBank/DDBJ whole genome shotgun (WGS) entry which is preliminary data.</text>
</comment>
<gene>
    <name evidence="1" type="ORF">PACLA_8A028937</name>
</gene>
<protein>
    <submittedName>
        <fullName evidence="1">Uncharacterized protein</fullName>
    </submittedName>
</protein>
<evidence type="ECO:0000313" key="1">
    <source>
        <dbReference type="EMBL" id="CAB3983547.1"/>
    </source>
</evidence>
<name>A0A7D9DFE9_PARCT</name>
<accession>A0A7D9DFE9</accession>
<dbReference type="Proteomes" id="UP001152795">
    <property type="component" value="Unassembled WGS sequence"/>
</dbReference>
<organism evidence="1 2">
    <name type="scientific">Paramuricea clavata</name>
    <name type="common">Red gorgonian</name>
    <name type="synonym">Violescent sea-whip</name>
    <dbReference type="NCBI Taxonomy" id="317549"/>
    <lineage>
        <taxon>Eukaryota</taxon>
        <taxon>Metazoa</taxon>
        <taxon>Cnidaria</taxon>
        <taxon>Anthozoa</taxon>
        <taxon>Octocorallia</taxon>
        <taxon>Malacalcyonacea</taxon>
        <taxon>Plexauridae</taxon>
        <taxon>Paramuricea</taxon>
    </lineage>
</organism>
<dbReference type="EMBL" id="CACRXK020000626">
    <property type="protein sequence ID" value="CAB3983547.1"/>
    <property type="molecule type" value="Genomic_DNA"/>
</dbReference>
<proteinExistence type="predicted"/>
<dbReference type="AlphaFoldDB" id="A0A7D9DFE9"/>